<evidence type="ECO:0000256" key="3">
    <source>
        <dbReference type="ARBA" id="ARBA00017984"/>
    </source>
</evidence>
<name>A0A0L0H5S2_SPIPD</name>
<dbReference type="Pfam" id="PF22675">
    <property type="entry name" value="KH-I_KHDC4-BBP"/>
    <property type="match status" value="1"/>
</dbReference>
<feature type="domain" description="CCHC-type" evidence="15">
    <location>
        <begin position="302"/>
        <end position="317"/>
    </location>
</feature>
<protein>
    <recommendedName>
        <fullName evidence="3 13">Branchpoint-bridging protein</fullName>
    </recommendedName>
</protein>
<feature type="compositionally biased region" description="Pro residues" evidence="14">
    <location>
        <begin position="445"/>
        <end position="485"/>
    </location>
</feature>
<dbReference type="SMART" id="SM00322">
    <property type="entry name" value="KH"/>
    <property type="match status" value="1"/>
</dbReference>
<evidence type="ECO:0000256" key="5">
    <source>
        <dbReference type="ARBA" id="ARBA00022723"/>
    </source>
</evidence>
<dbReference type="Pfam" id="PF00098">
    <property type="entry name" value="zf-CCHC"/>
    <property type="match status" value="2"/>
</dbReference>
<accession>A0A0L0H5S2</accession>
<evidence type="ECO:0000256" key="14">
    <source>
        <dbReference type="SAM" id="MobiDB-lite"/>
    </source>
</evidence>
<dbReference type="GO" id="GO:0005829">
    <property type="term" value="C:cytosol"/>
    <property type="evidence" value="ECO:0007669"/>
    <property type="project" value="EnsemblFungi"/>
</dbReference>
<evidence type="ECO:0000256" key="7">
    <source>
        <dbReference type="ARBA" id="ARBA00022833"/>
    </source>
</evidence>
<evidence type="ECO:0000313" key="16">
    <source>
        <dbReference type="EMBL" id="KNC96256.1"/>
    </source>
</evidence>
<dbReference type="EMBL" id="KQ257470">
    <property type="protein sequence ID" value="KNC96256.1"/>
    <property type="molecule type" value="Genomic_DNA"/>
</dbReference>
<dbReference type="InterPro" id="IPR004087">
    <property type="entry name" value="KH_dom"/>
</dbReference>
<dbReference type="InterPro" id="IPR055256">
    <property type="entry name" value="KH_1_KHDC4/BBP-like"/>
</dbReference>
<evidence type="ECO:0000256" key="13">
    <source>
        <dbReference type="RuleBase" id="RU367126"/>
    </source>
</evidence>
<dbReference type="AlphaFoldDB" id="A0A0L0H5S2"/>
<dbReference type="GeneID" id="27691576"/>
<dbReference type="OrthoDB" id="6777263at2759"/>
<evidence type="ECO:0000256" key="4">
    <source>
        <dbReference type="ARBA" id="ARBA00022664"/>
    </source>
</evidence>
<evidence type="ECO:0000256" key="11">
    <source>
        <dbReference type="PROSITE-ProRule" id="PRU00047"/>
    </source>
</evidence>
<evidence type="ECO:0000256" key="2">
    <source>
        <dbReference type="ARBA" id="ARBA00010382"/>
    </source>
</evidence>
<dbReference type="STRING" id="645134.A0A0L0H5S2"/>
<keyword evidence="4 13" id="KW-0507">mRNA processing</keyword>
<dbReference type="SMART" id="SM00343">
    <property type="entry name" value="ZnF_C2HC"/>
    <property type="match status" value="2"/>
</dbReference>
<dbReference type="Gene3D" id="4.10.60.10">
    <property type="entry name" value="Zinc finger, CCHC-type"/>
    <property type="match status" value="1"/>
</dbReference>
<feature type="compositionally biased region" description="Polar residues" evidence="14">
    <location>
        <begin position="1"/>
        <end position="14"/>
    </location>
</feature>
<dbReference type="InterPro" id="IPR045071">
    <property type="entry name" value="BBP-like"/>
</dbReference>
<dbReference type="PANTHER" id="PTHR11208">
    <property type="entry name" value="RNA-BINDING PROTEIN RELATED"/>
    <property type="match status" value="1"/>
</dbReference>
<dbReference type="Proteomes" id="UP000053201">
    <property type="component" value="Unassembled WGS sequence"/>
</dbReference>
<evidence type="ECO:0000256" key="1">
    <source>
        <dbReference type="ARBA" id="ARBA00004123"/>
    </source>
</evidence>
<dbReference type="OMA" id="PGMPSMY"/>
<reference evidence="16 17" key="1">
    <citation type="submission" date="2009-08" db="EMBL/GenBank/DDBJ databases">
        <title>The Genome Sequence of Spizellomyces punctatus strain DAOM BR117.</title>
        <authorList>
            <consortium name="The Broad Institute Genome Sequencing Platform"/>
            <person name="Russ C."/>
            <person name="Cuomo C."/>
            <person name="Shea T."/>
            <person name="Young S.K."/>
            <person name="Zeng Q."/>
            <person name="Koehrsen M."/>
            <person name="Haas B."/>
            <person name="Borodovsky M."/>
            <person name="Guigo R."/>
            <person name="Alvarado L."/>
            <person name="Berlin A."/>
            <person name="Bochicchio J."/>
            <person name="Borenstein D."/>
            <person name="Chapman S."/>
            <person name="Chen Z."/>
            <person name="Engels R."/>
            <person name="Freedman E."/>
            <person name="Gellesch M."/>
            <person name="Goldberg J."/>
            <person name="Griggs A."/>
            <person name="Gujja S."/>
            <person name="Heiman D."/>
            <person name="Hepburn T."/>
            <person name="Howarth C."/>
            <person name="Jen D."/>
            <person name="Larson L."/>
            <person name="Lewis B."/>
            <person name="Mehta T."/>
            <person name="Park D."/>
            <person name="Pearson M."/>
            <person name="Roberts A."/>
            <person name="Saif S."/>
            <person name="Shenoy N."/>
            <person name="Sisk P."/>
            <person name="Stolte C."/>
            <person name="Sykes S."/>
            <person name="Thomson T."/>
            <person name="Walk T."/>
            <person name="White J."/>
            <person name="Yandava C."/>
            <person name="Burger G."/>
            <person name="Gray M.W."/>
            <person name="Holland P.W.H."/>
            <person name="King N."/>
            <person name="Lang F.B.F."/>
            <person name="Roger A.J."/>
            <person name="Ruiz-Trillo I."/>
            <person name="Lander E."/>
            <person name="Nusbaum C."/>
        </authorList>
    </citation>
    <scope>NUCLEOTIDE SEQUENCE [LARGE SCALE GENOMIC DNA]</scope>
    <source>
        <strain evidence="16 17">DAOM BR117</strain>
    </source>
</reference>
<feature type="region of interest" description="Disordered" evidence="14">
    <location>
        <begin position="1"/>
        <end position="88"/>
    </location>
</feature>
<keyword evidence="17" id="KW-1185">Reference proteome</keyword>
<dbReference type="GO" id="GO:0000243">
    <property type="term" value="C:commitment complex"/>
    <property type="evidence" value="ECO:0007669"/>
    <property type="project" value="EnsemblFungi"/>
</dbReference>
<comment type="subcellular location">
    <subcellularLocation>
        <location evidence="1 13">Nucleus</location>
    </subcellularLocation>
</comment>
<comment type="similarity">
    <text evidence="2 13">Belongs to the BBP/SF1 family.</text>
</comment>
<dbReference type="Gene3D" id="6.10.140.1790">
    <property type="match status" value="1"/>
</dbReference>
<gene>
    <name evidence="16" type="ORF">SPPG_08408</name>
</gene>
<dbReference type="InterPro" id="IPR036612">
    <property type="entry name" value="KH_dom_type_1_sf"/>
</dbReference>
<dbReference type="FunCoup" id="A0A0L0H5S2">
    <property type="interactions" value="704"/>
</dbReference>
<feature type="compositionally biased region" description="Pro residues" evidence="14">
    <location>
        <begin position="505"/>
        <end position="532"/>
    </location>
</feature>
<dbReference type="CDD" id="cd02395">
    <property type="entry name" value="KH-I_BBP"/>
    <property type="match status" value="1"/>
</dbReference>
<keyword evidence="7 13" id="KW-0862">Zinc</keyword>
<feature type="compositionally biased region" description="Low complexity" evidence="14">
    <location>
        <begin position="42"/>
        <end position="53"/>
    </location>
</feature>
<evidence type="ECO:0000256" key="12">
    <source>
        <dbReference type="PROSITE-ProRule" id="PRU00117"/>
    </source>
</evidence>
<evidence type="ECO:0000256" key="9">
    <source>
        <dbReference type="ARBA" id="ARBA00023187"/>
    </source>
</evidence>
<dbReference type="InterPro" id="IPR047086">
    <property type="entry name" value="SF1-HH_sf"/>
</dbReference>
<dbReference type="InParanoid" id="A0A0L0H5S2"/>
<comment type="function">
    <text evidence="13">Necessary for the splicing of pre-mRNA. Has a role in the recognition of the branch site (5'-UACUAAC-3'), the pyrimidine tract and the 3'-splice site at the 3'-end of introns.</text>
</comment>
<dbReference type="GO" id="GO:0045292">
    <property type="term" value="P:mRNA cis splicing, via spliceosome"/>
    <property type="evidence" value="ECO:0007669"/>
    <property type="project" value="EnsemblFungi"/>
</dbReference>
<keyword evidence="6 11" id="KW-0863">Zinc-finger</keyword>
<evidence type="ECO:0000256" key="10">
    <source>
        <dbReference type="ARBA" id="ARBA00023242"/>
    </source>
</evidence>
<dbReference type="InterPro" id="IPR036875">
    <property type="entry name" value="Znf_CCHC_sf"/>
</dbReference>
<dbReference type="GO" id="GO:0045131">
    <property type="term" value="F:pre-mRNA branch point binding"/>
    <property type="evidence" value="ECO:0007669"/>
    <property type="project" value="UniProtKB-UniRule"/>
</dbReference>
<proteinExistence type="inferred from homology"/>
<dbReference type="PROSITE" id="PS50158">
    <property type="entry name" value="ZF_CCHC"/>
    <property type="match status" value="1"/>
</dbReference>
<evidence type="ECO:0000256" key="8">
    <source>
        <dbReference type="ARBA" id="ARBA00022884"/>
    </source>
</evidence>
<dbReference type="SUPFAM" id="SSF57756">
    <property type="entry name" value="Retrovirus zinc finger-like domains"/>
    <property type="match status" value="1"/>
</dbReference>
<dbReference type="GO" id="GO:0048024">
    <property type="term" value="P:regulation of mRNA splicing, via spliceosome"/>
    <property type="evidence" value="ECO:0007669"/>
    <property type="project" value="TreeGrafter"/>
</dbReference>
<dbReference type="PROSITE" id="PS50084">
    <property type="entry name" value="KH_TYPE_1"/>
    <property type="match status" value="1"/>
</dbReference>
<dbReference type="GO" id="GO:0008270">
    <property type="term" value="F:zinc ion binding"/>
    <property type="evidence" value="ECO:0007669"/>
    <property type="project" value="UniProtKB-UniRule"/>
</dbReference>
<dbReference type="Gene3D" id="3.30.1370.10">
    <property type="entry name" value="K Homology domain, type 1"/>
    <property type="match status" value="1"/>
</dbReference>
<keyword evidence="8 12" id="KW-0694">RNA-binding</keyword>
<dbReference type="InterPro" id="IPR032570">
    <property type="entry name" value="SF1-HH"/>
</dbReference>
<dbReference type="PANTHER" id="PTHR11208:SF45">
    <property type="entry name" value="SPLICING FACTOR 1"/>
    <property type="match status" value="1"/>
</dbReference>
<feature type="region of interest" description="Disordered" evidence="14">
    <location>
        <begin position="369"/>
        <end position="532"/>
    </location>
</feature>
<dbReference type="SUPFAM" id="SSF54791">
    <property type="entry name" value="Eukaryotic type KH-domain (KH-domain type I)"/>
    <property type="match status" value="1"/>
</dbReference>
<evidence type="ECO:0000259" key="15">
    <source>
        <dbReference type="PROSITE" id="PS50158"/>
    </source>
</evidence>
<keyword evidence="9 13" id="KW-0508">mRNA splicing</keyword>
<organism evidence="16 17">
    <name type="scientific">Spizellomyces punctatus (strain DAOM BR117)</name>
    <dbReference type="NCBI Taxonomy" id="645134"/>
    <lineage>
        <taxon>Eukaryota</taxon>
        <taxon>Fungi</taxon>
        <taxon>Fungi incertae sedis</taxon>
        <taxon>Chytridiomycota</taxon>
        <taxon>Chytridiomycota incertae sedis</taxon>
        <taxon>Chytridiomycetes</taxon>
        <taxon>Spizellomycetales</taxon>
        <taxon>Spizellomycetaceae</taxon>
        <taxon>Spizellomyces</taxon>
    </lineage>
</organism>
<dbReference type="Pfam" id="PF16275">
    <property type="entry name" value="SF1-HH"/>
    <property type="match status" value="1"/>
</dbReference>
<dbReference type="eggNOG" id="KOG0119">
    <property type="taxonomic scope" value="Eukaryota"/>
</dbReference>
<dbReference type="GO" id="GO:0003729">
    <property type="term" value="F:mRNA binding"/>
    <property type="evidence" value="ECO:0007669"/>
    <property type="project" value="TreeGrafter"/>
</dbReference>
<keyword evidence="5 13" id="KW-0479">Metal-binding</keyword>
<dbReference type="RefSeq" id="XP_016604296.1">
    <property type="nucleotide sequence ID" value="XM_016756566.1"/>
</dbReference>
<evidence type="ECO:0000313" key="17">
    <source>
        <dbReference type="Proteomes" id="UP000053201"/>
    </source>
</evidence>
<keyword evidence="10 13" id="KW-0539">Nucleus</keyword>
<dbReference type="FunFam" id="3.30.1370.10:FF:000024">
    <property type="entry name" value="Branchpoint-bridging protein-like protein"/>
    <property type="match status" value="1"/>
</dbReference>
<dbReference type="GO" id="GO:0071004">
    <property type="term" value="C:U2-type prespliceosome"/>
    <property type="evidence" value="ECO:0007669"/>
    <property type="project" value="EnsemblFungi"/>
</dbReference>
<keyword evidence="13" id="KW-0747">Spliceosome</keyword>
<evidence type="ECO:0000256" key="6">
    <source>
        <dbReference type="ARBA" id="ARBA00022771"/>
    </source>
</evidence>
<dbReference type="InterPro" id="IPR001878">
    <property type="entry name" value="Znf_CCHC"/>
</dbReference>
<feature type="compositionally biased region" description="Gly residues" evidence="14">
    <location>
        <begin position="408"/>
        <end position="420"/>
    </location>
</feature>
<dbReference type="VEuPathDB" id="FungiDB:SPPG_08408"/>
<sequence length="532" mass="57085">MYGNRTTGTNNSPLGTRRKRYDDDDHPPPPPPSADAPKLLTSNGSSARNGSASDEGREGRPRKRRSRWGETDNKINIPGMPTVLPTGLSPEQLDGYVIHMRLEEINRKLRVGDYVPPESERSPSPEPIYGADGKRINTREYRYRKKLEDERHKLVEEGLRKIPGFKPPADYKRPTKVSDKLYIPVRDYPEINFIGQLIGPRGTTLKRIEADSGAKISIRGKGSVKEGKARADGALAPGEEEDLHCLVTADSEEKVKIAMKAIEKVIETAASVPEGQNELKRMQLRYLAELNGTLRDDENQICPNCGGTGHRRFECPEQKNFTVNLVCRICNGVGHTARDCMQRNNPEALREAEQRDQKLDSEYANLMAELGESGPGGAPGAPPGARTGHYGPGRPAAGAPGGRPPWAGAGGSGGAQGATGGLPPWARKSTDVGNGMPPWQQHDPAAPPPPGFGPPGIAPPGASVPPPPGAMPPPSWNPPPPPPPGGYQSYQAPMPPTDYYGGGAPPLPPPSWAPPPPPPTEQPPPPPPPSSY</sequence>